<feature type="region of interest" description="Disordered" evidence="17">
    <location>
        <begin position="512"/>
        <end position="566"/>
    </location>
</feature>
<reference evidence="19" key="1">
    <citation type="journal article" date="2022" name="G3 (Bethesda)">
        <title>High quality genome of the basidiomycete yeast Dioszegia hungarica PDD-24b-2 isolated from cloud water.</title>
        <authorList>
            <person name="Jarrige D."/>
            <person name="Haridas S."/>
            <person name="Bleykasten-Grosshans C."/>
            <person name="Joly M."/>
            <person name="Nadalig T."/>
            <person name="Sancelme M."/>
            <person name="Vuilleumier S."/>
            <person name="Grigoriev I.V."/>
            <person name="Amato P."/>
            <person name="Bringel F."/>
        </authorList>
    </citation>
    <scope>NUCLEOTIDE SEQUENCE</scope>
    <source>
        <strain evidence="19">PDD-24b-2</strain>
    </source>
</reference>
<dbReference type="PANTHER" id="PTHR11082">
    <property type="entry name" value="TRNA-DIHYDROURIDINE SYNTHASE"/>
    <property type="match status" value="1"/>
</dbReference>
<feature type="compositionally biased region" description="Low complexity" evidence="17">
    <location>
        <begin position="411"/>
        <end position="434"/>
    </location>
</feature>
<evidence type="ECO:0000256" key="12">
    <source>
        <dbReference type="ARBA" id="ARBA00047652"/>
    </source>
</evidence>
<keyword evidence="7" id="KW-0560">Oxidoreductase</keyword>
<keyword evidence="2" id="KW-0285">Flavoprotein</keyword>
<feature type="compositionally biased region" description="Basic and acidic residues" evidence="17">
    <location>
        <begin position="522"/>
        <end position="541"/>
    </location>
</feature>
<evidence type="ECO:0000256" key="4">
    <source>
        <dbReference type="ARBA" id="ARBA00022664"/>
    </source>
</evidence>
<keyword evidence="8" id="KW-0520">NAD</keyword>
<comment type="catalytic activity">
    <reaction evidence="15">
        <text>a 5,6-dihydrouridine in mRNA + NADP(+) = a uridine in mRNA + NADPH + H(+)</text>
        <dbReference type="Rhea" id="RHEA:69855"/>
        <dbReference type="Rhea" id="RHEA-COMP:14658"/>
        <dbReference type="Rhea" id="RHEA-COMP:17789"/>
        <dbReference type="ChEBI" id="CHEBI:15378"/>
        <dbReference type="ChEBI" id="CHEBI:57783"/>
        <dbReference type="ChEBI" id="CHEBI:58349"/>
        <dbReference type="ChEBI" id="CHEBI:65315"/>
        <dbReference type="ChEBI" id="CHEBI:74443"/>
    </reaction>
    <physiologicalReaction direction="right-to-left" evidence="15">
        <dbReference type="Rhea" id="RHEA:69857"/>
    </physiologicalReaction>
</comment>
<comment type="similarity">
    <text evidence="9">Belongs to the Dus family. Dus1 subfamily.</text>
</comment>
<dbReference type="Proteomes" id="UP001164286">
    <property type="component" value="Unassembled WGS sequence"/>
</dbReference>
<proteinExistence type="inferred from homology"/>
<evidence type="ECO:0000256" key="15">
    <source>
        <dbReference type="ARBA" id="ARBA00049447"/>
    </source>
</evidence>
<dbReference type="Pfam" id="PF01207">
    <property type="entry name" value="Dus"/>
    <property type="match status" value="1"/>
</dbReference>
<comment type="catalytic activity">
    <reaction evidence="11">
        <text>5,6-dihydrouridine(17) in tRNA + NAD(+) = uridine(17) in tRNA + NADH + H(+)</text>
        <dbReference type="Rhea" id="RHEA:53372"/>
        <dbReference type="Rhea" id="RHEA-COMP:13541"/>
        <dbReference type="Rhea" id="RHEA-COMP:13542"/>
        <dbReference type="ChEBI" id="CHEBI:15378"/>
        <dbReference type="ChEBI" id="CHEBI:57540"/>
        <dbReference type="ChEBI" id="CHEBI:57945"/>
        <dbReference type="ChEBI" id="CHEBI:65315"/>
        <dbReference type="ChEBI" id="CHEBI:74443"/>
        <dbReference type="EC" id="1.3.1.88"/>
    </reaction>
    <physiologicalReaction direction="right-to-left" evidence="11">
        <dbReference type="Rhea" id="RHEA:53374"/>
    </physiologicalReaction>
</comment>
<protein>
    <recommendedName>
        <fullName evidence="10">tRNA-dihydrouridine(16/17) synthase [NAD(P)(+)]</fullName>
        <ecNumber evidence="10">1.3.1.88</ecNumber>
    </recommendedName>
</protein>
<evidence type="ECO:0000256" key="8">
    <source>
        <dbReference type="ARBA" id="ARBA00023027"/>
    </source>
</evidence>
<evidence type="ECO:0000256" key="17">
    <source>
        <dbReference type="SAM" id="MobiDB-lite"/>
    </source>
</evidence>
<keyword evidence="20" id="KW-1185">Reference proteome</keyword>
<evidence type="ECO:0000313" key="20">
    <source>
        <dbReference type="Proteomes" id="UP001164286"/>
    </source>
</evidence>
<feature type="domain" description="DUS-like FMN-binding" evidence="18">
    <location>
        <begin position="32"/>
        <end position="361"/>
    </location>
</feature>
<dbReference type="GO" id="GO:0050660">
    <property type="term" value="F:flavin adenine dinucleotide binding"/>
    <property type="evidence" value="ECO:0007669"/>
    <property type="project" value="InterPro"/>
</dbReference>
<feature type="region of interest" description="Disordered" evidence="17">
    <location>
        <begin position="376"/>
        <end position="439"/>
    </location>
</feature>
<evidence type="ECO:0000256" key="6">
    <source>
        <dbReference type="ARBA" id="ARBA00022857"/>
    </source>
</evidence>
<comment type="catalytic activity">
    <reaction evidence="16">
        <text>5,6-dihydrouridine(17) in tRNA + NADP(+) = uridine(17) in tRNA + NADPH + H(+)</text>
        <dbReference type="Rhea" id="RHEA:53368"/>
        <dbReference type="Rhea" id="RHEA-COMP:13541"/>
        <dbReference type="Rhea" id="RHEA-COMP:13542"/>
        <dbReference type="ChEBI" id="CHEBI:15378"/>
        <dbReference type="ChEBI" id="CHEBI:57783"/>
        <dbReference type="ChEBI" id="CHEBI:58349"/>
        <dbReference type="ChEBI" id="CHEBI:65315"/>
        <dbReference type="ChEBI" id="CHEBI:74443"/>
        <dbReference type="EC" id="1.3.1.88"/>
    </reaction>
    <physiologicalReaction direction="right-to-left" evidence="16">
        <dbReference type="Rhea" id="RHEA:53370"/>
    </physiologicalReaction>
</comment>
<keyword evidence="4" id="KW-0507">mRNA processing</keyword>
<evidence type="ECO:0000256" key="1">
    <source>
        <dbReference type="ARBA" id="ARBA00001917"/>
    </source>
</evidence>
<organism evidence="19 20">
    <name type="scientific">Dioszegia hungarica</name>
    <dbReference type="NCBI Taxonomy" id="4972"/>
    <lineage>
        <taxon>Eukaryota</taxon>
        <taxon>Fungi</taxon>
        <taxon>Dikarya</taxon>
        <taxon>Basidiomycota</taxon>
        <taxon>Agaricomycotina</taxon>
        <taxon>Tremellomycetes</taxon>
        <taxon>Tremellales</taxon>
        <taxon>Bulleribasidiaceae</taxon>
        <taxon>Dioszegia</taxon>
    </lineage>
</organism>
<accession>A0AA38H4D0</accession>
<dbReference type="AlphaFoldDB" id="A0AA38H4D0"/>
<evidence type="ECO:0000259" key="18">
    <source>
        <dbReference type="Pfam" id="PF01207"/>
    </source>
</evidence>
<evidence type="ECO:0000256" key="11">
    <source>
        <dbReference type="ARBA" id="ARBA00047287"/>
    </source>
</evidence>
<dbReference type="EC" id="1.3.1.88" evidence="10"/>
<comment type="catalytic activity">
    <reaction evidence="13">
        <text>a 5,6-dihydrouridine in mRNA + NAD(+) = a uridine in mRNA + NADH + H(+)</text>
        <dbReference type="Rhea" id="RHEA:69851"/>
        <dbReference type="Rhea" id="RHEA-COMP:14658"/>
        <dbReference type="Rhea" id="RHEA-COMP:17789"/>
        <dbReference type="ChEBI" id="CHEBI:15378"/>
        <dbReference type="ChEBI" id="CHEBI:57540"/>
        <dbReference type="ChEBI" id="CHEBI:57945"/>
        <dbReference type="ChEBI" id="CHEBI:65315"/>
        <dbReference type="ChEBI" id="CHEBI:74443"/>
    </reaction>
    <physiologicalReaction direction="right-to-left" evidence="13">
        <dbReference type="Rhea" id="RHEA:69853"/>
    </physiologicalReaction>
</comment>
<sequence length="566" mass="61138">MDLDLPAPPVSKKQKLGGYDFYRSIGSPRYVVAPMVDQSELAWRMLSRAPLPSSLAGPSTITPPTPEGRTYTRHTGGADLCYTPMIHAKIFASSKTKSKGSDGQFDVTHGEEGAEDLLAGIEGGDRPLFVQFCANDPDQLLAAAKKVEAHCDAVDINFGCPQGIAKRGNYGAFLQDDWDLIQKLVGTLHTNLSIPVTAKFRLHPDPVRTIAYAKMLEAAGAQILTVHGRTREMKGQFTGLADWEMIKKVKEAVSVPVFANGNVLYGEDVERCLELTGCDGVMSAEGNLSNPALFLPPSHPHAHPSMTVLAHRYLDIVASLRTPTGNSAMKSHLFRLLKPVLDKQPDETLRIEIAKSRDVEELRAVVRTIEGILKPDVDAAGPSWRPPPIDPKTGYRDLPTWVAQPYIRPLPTSGPSDPAPDPSEATAATSAAGPSSPPRSYLPTISRCINPSCPHSAATKCPHGACLTHCRSLLATRGGMDEAQAEKEASEGGLVGKGCEEHEAKVRAREERMAQKRKHAKEARGSGTEKEKRRKTVHAEGKAGWNASLHGEAGNEEERFMAGLAS</sequence>
<dbReference type="PROSITE" id="PS01136">
    <property type="entry name" value="UPF0034"/>
    <property type="match status" value="1"/>
</dbReference>
<evidence type="ECO:0000256" key="13">
    <source>
        <dbReference type="ARBA" id="ARBA00048342"/>
    </source>
</evidence>
<dbReference type="SUPFAM" id="SSF51395">
    <property type="entry name" value="FMN-linked oxidoreductases"/>
    <property type="match status" value="1"/>
</dbReference>
<dbReference type="InterPro" id="IPR013785">
    <property type="entry name" value="Aldolase_TIM"/>
</dbReference>
<name>A0AA38H4D0_9TREE</name>
<dbReference type="PANTHER" id="PTHR11082:SF5">
    <property type="entry name" value="TRNA-DIHYDROURIDINE(16_17) SYNTHASE [NAD(P)(+)]-LIKE"/>
    <property type="match status" value="1"/>
</dbReference>
<comment type="cofactor">
    <cofactor evidence="1">
        <name>FMN</name>
        <dbReference type="ChEBI" id="CHEBI:58210"/>
    </cofactor>
</comment>
<comment type="caution">
    <text evidence="19">The sequence shown here is derived from an EMBL/GenBank/DDBJ whole genome shotgun (WGS) entry which is preliminary data.</text>
</comment>
<evidence type="ECO:0000256" key="3">
    <source>
        <dbReference type="ARBA" id="ARBA00022643"/>
    </source>
</evidence>
<dbReference type="Gene3D" id="3.20.20.70">
    <property type="entry name" value="Aldolase class I"/>
    <property type="match status" value="1"/>
</dbReference>
<dbReference type="CDD" id="cd02801">
    <property type="entry name" value="DUS_like_FMN"/>
    <property type="match status" value="1"/>
</dbReference>
<evidence type="ECO:0000256" key="16">
    <source>
        <dbReference type="ARBA" id="ARBA00049467"/>
    </source>
</evidence>
<keyword evidence="6" id="KW-0521">NADP</keyword>
<evidence type="ECO:0000256" key="2">
    <source>
        <dbReference type="ARBA" id="ARBA00022630"/>
    </source>
</evidence>
<evidence type="ECO:0000256" key="14">
    <source>
        <dbReference type="ARBA" id="ARBA00048934"/>
    </source>
</evidence>
<dbReference type="GO" id="GO:0006397">
    <property type="term" value="P:mRNA processing"/>
    <property type="evidence" value="ECO:0007669"/>
    <property type="project" value="UniProtKB-KW"/>
</dbReference>
<dbReference type="EMBL" id="JAKWFO010000008">
    <property type="protein sequence ID" value="KAI9634307.1"/>
    <property type="molecule type" value="Genomic_DNA"/>
</dbReference>
<gene>
    <name evidence="19" type="ORF">MKK02DRAFT_18206</name>
</gene>
<evidence type="ECO:0000313" key="19">
    <source>
        <dbReference type="EMBL" id="KAI9634307.1"/>
    </source>
</evidence>
<evidence type="ECO:0000256" key="5">
    <source>
        <dbReference type="ARBA" id="ARBA00022694"/>
    </source>
</evidence>
<keyword evidence="3" id="KW-0288">FMN</keyword>
<dbReference type="GeneID" id="77725110"/>
<dbReference type="InterPro" id="IPR035587">
    <property type="entry name" value="DUS-like_FMN-bd"/>
</dbReference>
<keyword evidence="5" id="KW-0819">tRNA processing</keyword>
<evidence type="ECO:0000256" key="10">
    <source>
        <dbReference type="ARBA" id="ARBA00038890"/>
    </source>
</evidence>
<evidence type="ECO:0000256" key="7">
    <source>
        <dbReference type="ARBA" id="ARBA00023002"/>
    </source>
</evidence>
<comment type="catalytic activity">
    <reaction evidence="12">
        <text>5,6-dihydrouridine(16) in tRNA + NADP(+) = uridine(16) in tRNA + NADPH + H(+)</text>
        <dbReference type="Rhea" id="RHEA:53376"/>
        <dbReference type="Rhea" id="RHEA-COMP:13543"/>
        <dbReference type="Rhea" id="RHEA-COMP:13544"/>
        <dbReference type="ChEBI" id="CHEBI:15378"/>
        <dbReference type="ChEBI" id="CHEBI:57783"/>
        <dbReference type="ChEBI" id="CHEBI:58349"/>
        <dbReference type="ChEBI" id="CHEBI:65315"/>
        <dbReference type="ChEBI" id="CHEBI:74443"/>
        <dbReference type="EC" id="1.3.1.88"/>
    </reaction>
    <physiologicalReaction direction="right-to-left" evidence="12">
        <dbReference type="Rhea" id="RHEA:53378"/>
    </physiologicalReaction>
</comment>
<dbReference type="InterPro" id="IPR018517">
    <property type="entry name" value="tRNA_hU_synthase_CS"/>
</dbReference>
<comment type="catalytic activity">
    <reaction evidence="14">
        <text>5,6-dihydrouridine(16) in tRNA + NAD(+) = uridine(16) in tRNA + NADH + H(+)</text>
        <dbReference type="Rhea" id="RHEA:53380"/>
        <dbReference type="Rhea" id="RHEA-COMP:13543"/>
        <dbReference type="Rhea" id="RHEA-COMP:13544"/>
        <dbReference type="ChEBI" id="CHEBI:15378"/>
        <dbReference type="ChEBI" id="CHEBI:57540"/>
        <dbReference type="ChEBI" id="CHEBI:57945"/>
        <dbReference type="ChEBI" id="CHEBI:65315"/>
        <dbReference type="ChEBI" id="CHEBI:74443"/>
        <dbReference type="EC" id="1.3.1.88"/>
    </reaction>
    <physiologicalReaction direction="right-to-left" evidence="14">
        <dbReference type="Rhea" id="RHEA:53382"/>
    </physiologicalReaction>
</comment>
<dbReference type="RefSeq" id="XP_052944084.1">
    <property type="nucleotide sequence ID" value="XM_053085909.1"/>
</dbReference>
<dbReference type="GO" id="GO:0017150">
    <property type="term" value="F:tRNA dihydrouridine synthase activity"/>
    <property type="evidence" value="ECO:0007669"/>
    <property type="project" value="InterPro"/>
</dbReference>
<evidence type="ECO:0000256" key="9">
    <source>
        <dbReference type="ARBA" id="ARBA00038313"/>
    </source>
</evidence>